<protein>
    <submittedName>
        <fullName evidence="2">Uncharacterized protein</fullName>
    </submittedName>
</protein>
<dbReference type="Proteomes" id="UP000652354">
    <property type="component" value="Unassembled WGS sequence"/>
</dbReference>
<reference evidence="2" key="1">
    <citation type="submission" date="2021-01" db="EMBL/GenBank/DDBJ databases">
        <title>Whole genome shotgun sequence of Demequina activiva NBRC 110675.</title>
        <authorList>
            <person name="Komaki H."/>
            <person name="Tamura T."/>
        </authorList>
    </citation>
    <scope>NUCLEOTIDE SEQUENCE</scope>
    <source>
        <strain evidence="2">NBRC 110675</strain>
    </source>
</reference>
<feature type="transmembrane region" description="Helical" evidence="1">
    <location>
        <begin position="96"/>
        <end position="119"/>
    </location>
</feature>
<feature type="transmembrane region" description="Helical" evidence="1">
    <location>
        <begin position="37"/>
        <end position="59"/>
    </location>
</feature>
<proteinExistence type="predicted"/>
<sequence>MTRLFERLDRLAAGRQASTRVSADALGHPRIRLTFRWVLAMLVALVAIAVATVATAAWLDEHGEDVALIGWMRGVIGLVLSTTLFYFWLRARDGYVWAWTRLTLFSKIFPLVTLAIAAVPALLPVWMVTEQIVFSMVMLGMAWALDSRRMRTAFTAPAAN</sequence>
<evidence type="ECO:0000313" key="3">
    <source>
        <dbReference type="Proteomes" id="UP000652354"/>
    </source>
</evidence>
<keyword evidence="1" id="KW-0472">Membrane</keyword>
<feature type="transmembrane region" description="Helical" evidence="1">
    <location>
        <begin position="125"/>
        <end position="145"/>
    </location>
</feature>
<feature type="transmembrane region" description="Helical" evidence="1">
    <location>
        <begin position="71"/>
        <end position="89"/>
    </location>
</feature>
<dbReference type="AlphaFoldDB" id="A0A919ULW9"/>
<organism evidence="2 3">
    <name type="scientific">Demequina activiva</name>
    <dbReference type="NCBI Taxonomy" id="1582364"/>
    <lineage>
        <taxon>Bacteria</taxon>
        <taxon>Bacillati</taxon>
        <taxon>Actinomycetota</taxon>
        <taxon>Actinomycetes</taxon>
        <taxon>Micrococcales</taxon>
        <taxon>Demequinaceae</taxon>
        <taxon>Demequina</taxon>
    </lineage>
</organism>
<gene>
    <name evidence="2" type="ORF">Dac01nite_18750</name>
</gene>
<comment type="caution">
    <text evidence="2">The sequence shown here is derived from an EMBL/GenBank/DDBJ whole genome shotgun (WGS) entry which is preliminary data.</text>
</comment>
<dbReference type="EMBL" id="BONR01000004">
    <property type="protein sequence ID" value="GIG55123.1"/>
    <property type="molecule type" value="Genomic_DNA"/>
</dbReference>
<accession>A0A919ULW9</accession>
<keyword evidence="3" id="KW-1185">Reference proteome</keyword>
<dbReference type="RefSeq" id="WP_203656307.1">
    <property type="nucleotide sequence ID" value="NZ_BONR01000004.1"/>
</dbReference>
<keyword evidence="1" id="KW-1133">Transmembrane helix</keyword>
<evidence type="ECO:0000313" key="2">
    <source>
        <dbReference type="EMBL" id="GIG55123.1"/>
    </source>
</evidence>
<keyword evidence="1" id="KW-0812">Transmembrane</keyword>
<name>A0A919ULW9_9MICO</name>
<evidence type="ECO:0000256" key="1">
    <source>
        <dbReference type="SAM" id="Phobius"/>
    </source>
</evidence>